<accession>A0A5P9XQX9</accession>
<protein>
    <submittedName>
        <fullName evidence="1">Uncharacterized protein</fullName>
    </submittedName>
</protein>
<organism evidence="1 2">
    <name type="scientific">Acidithiobacillus thiooxidans ATCC 19377</name>
    <dbReference type="NCBI Taxonomy" id="637390"/>
    <lineage>
        <taxon>Bacteria</taxon>
        <taxon>Pseudomonadati</taxon>
        <taxon>Pseudomonadota</taxon>
        <taxon>Acidithiobacillia</taxon>
        <taxon>Acidithiobacillales</taxon>
        <taxon>Acidithiobacillaceae</taxon>
        <taxon>Acidithiobacillus</taxon>
    </lineage>
</organism>
<proteinExistence type="predicted"/>
<dbReference type="EMBL" id="CP045571">
    <property type="protein sequence ID" value="QFX96272.1"/>
    <property type="molecule type" value="Genomic_DNA"/>
</dbReference>
<name>A0A5P9XQX9_ACITH</name>
<evidence type="ECO:0000313" key="1">
    <source>
        <dbReference type="EMBL" id="QFX96272.1"/>
    </source>
</evidence>
<reference evidence="1 2" key="1">
    <citation type="submission" date="2019-10" db="EMBL/GenBank/DDBJ databases">
        <authorList>
            <person name="Wang R."/>
        </authorList>
    </citation>
    <scope>NUCLEOTIDE SEQUENCE [LARGE SCALE GENOMIC DNA]</scope>
    <source>
        <strain evidence="1 2">ATCC 19377</strain>
    </source>
</reference>
<dbReference type="AlphaFoldDB" id="A0A5P9XQX9"/>
<evidence type="ECO:0000313" key="2">
    <source>
        <dbReference type="Proteomes" id="UP000363590"/>
    </source>
</evidence>
<dbReference type="KEGG" id="atx:GCD22_02018"/>
<gene>
    <name evidence="1" type="ORF">GCD22_02018</name>
</gene>
<sequence>MLTVWQIGAIFSVDQAGTAIPPVWLQVARDLAQLHYLPGQVGLTGLHTANPQIWWLYGPLVRRRRFRRTHRILRDHLCFSALWIFWQQTAVNGFCTV</sequence>
<dbReference type="Proteomes" id="UP000363590">
    <property type="component" value="Chromosome"/>
</dbReference>